<dbReference type="Pfam" id="PF24461">
    <property type="entry name" value="DUF7576"/>
    <property type="match status" value="1"/>
</dbReference>
<reference evidence="1 2" key="1">
    <citation type="submission" date="2016-10" db="EMBL/GenBank/DDBJ databases">
        <authorList>
            <person name="de Groot N.N."/>
        </authorList>
    </citation>
    <scope>NUCLEOTIDE SEQUENCE [LARGE SCALE GENOMIC DNA]</scope>
    <source>
        <strain evidence="1 2">CGMCC 1.10457</strain>
    </source>
</reference>
<dbReference type="EMBL" id="FOZK01000003">
    <property type="protein sequence ID" value="SFS08663.1"/>
    <property type="molecule type" value="Genomic_DNA"/>
</dbReference>
<dbReference type="Proteomes" id="UP000199062">
    <property type="component" value="Unassembled WGS sequence"/>
</dbReference>
<keyword evidence="2" id="KW-1185">Reference proteome</keyword>
<organism evidence="1 2">
    <name type="scientific">Halomicrobium zhouii</name>
    <dbReference type="NCBI Taxonomy" id="767519"/>
    <lineage>
        <taxon>Archaea</taxon>
        <taxon>Methanobacteriati</taxon>
        <taxon>Methanobacteriota</taxon>
        <taxon>Stenosarchaea group</taxon>
        <taxon>Halobacteria</taxon>
        <taxon>Halobacteriales</taxon>
        <taxon>Haloarculaceae</taxon>
        <taxon>Halomicrobium</taxon>
    </lineage>
</organism>
<dbReference type="AlphaFoldDB" id="A0A1I6LZ03"/>
<name>A0A1I6LZ03_9EURY</name>
<proteinExistence type="predicted"/>
<dbReference type="InterPro" id="IPR055998">
    <property type="entry name" value="DUF7576"/>
</dbReference>
<evidence type="ECO:0000313" key="2">
    <source>
        <dbReference type="Proteomes" id="UP000199062"/>
    </source>
</evidence>
<evidence type="ECO:0008006" key="3">
    <source>
        <dbReference type="Google" id="ProtNLM"/>
    </source>
</evidence>
<evidence type="ECO:0000313" key="1">
    <source>
        <dbReference type="EMBL" id="SFS08663.1"/>
    </source>
</evidence>
<gene>
    <name evidence="1" type="ORF">SAMN05216559_3483</name>
</gene>
<protein>
    <recommendedName>
        <fullName evidence="3">Small CPxCG-related zinc finger protein</fullName>
    </recommendedName>
</protein>
<dbReference type="RefSeq" id="WP_089818038.1">
    <property type="nucleotide sequence ID" value="NZ_FOZK01000003.1"/>
</dbReference>
<accession>A0A1I6LZ03</accession>
<dbReference type="OrthoDB" id="169264at2157"/>
<sequence length="63" mass="6680">MVDPTSDLNEDVDDADAPTCATCGATVAMESTHRVTTSVEDGAVETVHFCDDDCRDSWDADGL</sequence>